<dbReference type="Pfam" id="PF15691">
    <property type="entry name" value="PPP1R32"/>
    <property type="match status" value="1"/>
</dbReference>
<dbReference type="CTD" id="220004"/>
<reference evidence="2" key="3">
    <citation type="submission" date="2025-08" db="UniProtKB">
        <authorList>
            <consortium name="Ensembl"/>
        </authorList>
    </citation>
    <scope>IDENTIFICATION</scope>
    <source>
        <strain evidence="2">C57BL/6J</strain>
    </source>
</reference>
<dbReference type="Bgee" id="ENSMUSG00000035179">
    <property type="expression patterns" value="Expressed in seminiferous tubule of testis and 72 other cell types or tissues"/>
</dbReference>
<dbReference type="ExpressionAtlas" id="A0A494B8Y3">
    <property type="expression patterns" value="baseline and differential"/>
</dbReference>
<dbReference type="AlphaFoldDB" id="A0A494B8Y3"/>
<organism evidence="2 4">
    <name type="scientific">Mus musculus</name>
    <name type="common">Mouse</name>
    <dbReference type="NCBI Taxonomy" id="10090"/>
    <lineage>
        <taxon>Eukaryota</taxon>
        <taxon>Metazoa</taxon>
        <taxon>Chordata</taxon>
        <taxon>Craniata</taxon>
        <taxon>Vertebrata</taxon>
        <taxon>Euteleostomi</taxon>
        <taxon>Mammalia</taxon>
        <taxon>Eutheria</taxon>
        <taxon>Euarchontoglires</taxon>
        <taxon>Glires</taxon>
        <taxon>Rodentia</taxon>
        <taxon>Myomorpha</taxon>
        <taxon>Muroidea</taxon>
        <taxon>Muridae</taxon>
        <taxon>Murinae</taxon>
        <taxon>Mus</taxon>
        <taxon>Mus</taxon>
    </lineage>
</organism>
<dbReference type="Proteomes" id="UP000000589">
    <property type="component" value="Chromosome 19"/>
</dbReference>
<reference evidence="2 4" key="1">
    <citation type="journal article" date="2009" name="PLoS Biol.">
        <title>Lineage-specific biology revealed by a finished genome assembly of the mouse.</title>
        <authorList>
            <consortium name="Mouse Genome Sequencing Consortium"/>
            <person name="Church D.M."/>
            <person name="Goodstadt L."/>
            <person name="Hillier L.W."/>
            <person name="Zody M.C."/>
            <person name="Goldstein S."/>
            <person name="She X."/>
            <person name="Bult C.J."/>
            <person name="Agarwala R."/>
            <person name="Cherry J.L."/>
            <person name="DiCuccio M."/>
            <person name="Hlavina W."/>
            <person name="Kapustin Y."/>
            <person name="Meric P."/>
            <person name="Maglott D."/>
            <person name="Birtle Z."/>
            <person name="Marques A.C."/>
            <person name="Graves T."/>
            <person name="Zhou S."/>
            <person name="Teague B."/>
            <person name="Potamousis K."/>
            <person name="Churas C."/>
            <person name="Place M."/>
            <person name="Herschleb J."/>
            <person name="Runnheim R."/>
            <person name="Forrest D."/>
            <person name="Amos-Landgraf J."/>
            <person name="Schwartz D.C."/>
            <person name="Cheng Z."/>
            <person name="Lindblad-Toh K."/>
            <person name="Eichler E.E."/>
            <person name="Ponting C.P."/>
        </authorList>
    </citation>
    <scope>NUCLEOTIDE SEQUENCE [LARGE SCALE GENOMIC DNA]</scope>
    <source>
        <strain evidence="2 4">C57BL/6J</strain>
    </source>
</reference>
<evidence type="ECO:0000313" key="3">
    <source>
        <dbReference type="MGI" id="MGI:1915002"/>
    </source>
</evidence>
<dbReference type="GeneTree" id="ENSGT00390000003127"/>
<dbReference type="SMR" id="A0A494B8Y3"/>
<reference evidence="2" key="4">
    <citation type="submission" date="2025-09" db="UniProtKB">
        <authorList>
            <consortium name="Ensembl"/>
        </authorList>
    </citation>
    <scope>IDENTIFICATION</scope>
    <source>
        <strain evidence="2">C57BL/6J</strain>
    </source>
</reference>
<accession>A0A494B8Y3</accession>
<protein>
    <submittedName>
        <fullName evidence="2">Stabilizer of axonemal microtubules 4</fullName>
    </submittedName>
</protein>
<dbReference type="RefSeq" id="XP_036017565.1">
    <property type="nucleotide sequence ID" value="XM_036161672.1"/>
</dbReference>
<dbReference type="GeneID" id="67752"/>
<dbReference type="PANTHER" id="PTHR34349">
    <property type="entry name" value="PROTEIN PHOSPHATASE 1 REGULATORY SUBUNIT 32"/>
    <property type="match status" value="1"/>
</dbReference>
<sequence>MTSEYNSKYIKESPNHPDLLLKKTIGSKEETGFTEESTKNPIVFQPPSQAFPGDPVLHPGRSITKSDYLPVTHPQGSDFLPVLSRGSDRDTGFSRVNERTLNPRVPTPAPQSASMSHRSYQPPQRMQQTNVALLGRESVGNKEPTGFTLNNPSYVRSSYEQDRDQRYLTTYNQGYFENIPKGLDREGWTRGGIQPQKAGAYALSELNNHTLMDSTPNPTETLRHLHPHVGRTLASVDPFYRDMPHSSRYPASS</sequence>
<dbReference type="Antibodypedia" id="51662">
    <property type="antibodies" value="14 antibodies from 7 providers"/>
</dbReference>
<dbReference type="MGI" id="MGI:1915002">
    <property type="gene designation" value="Saxo4"/>
</dbReference>
<evidence type="ECO:0007829" key="5">
    <source>
        <dbReference type="ProteomicsDB" id="A0A494B8Y3"/>
    </source>
</evidence>
<gene>
    <name evidence="2 3" type="primary">Saxo4</name>
    <name evidence="3" type="synonym">Ppp1r32</name>
</gene>
<proteinExistence type="evidence at protein level"/>
<keyword evidence="5" id="KW-1267">Proteomics identification</keyword>
<dbReference type="PANTHER" id="PTHR34349:SF1">
    <property type="entry name" value="PROTEIN PHOSPHATASE 1 REGULATORY SUBUNIT 32"/>
    <property type="match status" value="1"/>
</dbReference>
<dbReference type="InterPro" id="IPR031410">
    <property type="entry name" value="SAXO4"/>
</dbReference>
<evidence type="ECO:0000313" key="2">
    <source>
        <dbReference type="Ensembl" id="ENSMUSP00000157403.2"/>
    </source>
</evidence>
<dbReference type="Ensembl" id="ENSMUST00000235392.2">
    <property type="protein sequence ID" value="ENSMUSP00000157403.2"/>
    <property type="gene ID" value="ENSMUSG00000035179.5"/>
</dbReference>
<evidence type="ECO:0000256" key="1">
    <source>
        <dbReference type="SAM" id="MobiDB-lite"/>
    </source>
</evidence>
<feature type="region of interest" description="Disordered" evidence="1">
    <location>
        <begin position="27"/>
        <end position="56"/>
    </location>
</feature>
<dbReference type="OMA" id="TTYNQRY"/>
<dbReference type="AGR" id="MGI:1915002"/>
<keyword evidence="4" id="KW-1185">Reference proteome</keyword>
<evidence type="ECO:0000313" key="4">
    <source>
        <dbReference type="Proteomes" id="UP000000589"/>
    </source>
</evidence>
<name>A0A494B8Y3_MOUSE</name>
<feature type="compositionally biased region" description="Polar residues" evidence="1">
    <location>
        <begin position="110"/>
        <end position="124"/>
    </location>
</feature>
<dbReference type="VEuPathDB" id="HostDB:ENSMUSG00000035179"/>
<feature type="region of interest" description="Disordered" evidence="1">
    <location>
        <begin position="99"/>
        <end position="124"/>
    </location>
</feature>
<reference evidence="2 4" key="2">
    <citation type="journal article" date="2011" name="PLoS Biol.">
        <title>Modernizing reference genome assemblies.</title>
        <authorList>
            <person name="Church D.M."/>
            <person name="Schneider V.A."/>
            <person name="Graves T."/>
            <person name="Auger K."/>
            <person name="Cunningham F."/>
            <person name="Bouk N."/>
            <person name="Chen H.C."/>
            <person name="Agarwala R."/>
            <person name="McLaren W.M."/>
            <person name="Ritchie G.R."/>
            <person name="Albracht D."/>
            <person name="Kremitzki M."/>
            <person name="Rock S."/>
            <person name="Kotkiewicz H."/>
            <person name="Kremitzki C."/>
            <person name="Wollam A."/>
            <person name="Trani L."/>
            <person name="Fulton L."/>
            <person name="Fulton R."/>
            <person name="Matthews L."/>
            <person name="Whitehead S."/>
            <person name="Chow W."/>
            <person name="Torrance J."/>
            <person name="Dunn M."/>
            <person name="Harden G."/>
            <person name="Threadgold G."/>
            <person name="Wood J."/>
            <person name="Collins J."/>
            <person name="Heath P."/>
            <person name="Griffiths G."/>
            <person name="Pelan S."/>
            <person name="Grafham D."/>
            <person name="Eichler E.E."/>
            <person name="Weinstock G."/>
            <person name="Mardis E.R."/>
            <person name="Wilson R.K."/>
            <person name="Howe K."/>
            <person name="Flicek P."/>
            <person name="Hubbard T."/>
        </authorList>
    </citation>
    <scope>NUCLEOTIDE SEQUENCE [LARGE SCALE GENOMIC DNA]</scope>
    <source>
        <strain evidence="2 4">C57BL/6J</strain>
    </source>
</reference>